<dbReference type="PROSITE" id="PS50093">
    <property type="entry name" value="PKD"/>
    <property type="match status" value="1"/>
</dbReference>
<reference evidence="4" key="1">
    <citation type="submission" date="2021-06" db="EMBL/GenBank/DDBJ databases">
        <title>New haloarchaea isolates fom saline soil.</title>
        <authorList>
            <person name="Duran-Viseras A."/>
            <person name="Sanchez-Porro C.S."/>
            <person name="Ventosa A."/>
        </authorList>
    </citation>
    <scope>NUCLEOTIDE SEQUENCE</scope>
    <source>
        <strain evidence="4">JCM 18369</strain>
    </source>
</reference>
<dbReference type="Gene3D" id="2.60.40.10">
    <property type="entry name" value="Immunoglobulins"/>
    <property type="match status" value="2"/>
</dbReference>
<evidence type="ECO:0000313" key="5">
    <source>
        <dbReference type="Proteomes" id="UP001166304"/>
    </source>
</evidence>
<comment type="caution">
    <text evidence="4">The sequence shown here is derived from an EMBL/GenBank/DDBJ whole genome shotgun (WGS) entry which is preliminary data.</text>
</comment>
<dbReference type="AlphaFoldDB" id="A0AA41KHS6"/>
<dbReference type="CDD" id="cd00146">
    <property type="entry name" value="PKD"/>
    <property type="match status" value="1"/>
</dbReference>
<dbReference type="SUPFAM" id="SSF49299">
    <property type="entry name" value="PKD domain"/>
    <property type="match status" value="1"/>
</dbReference>
<gene>
    <name evidence="4" type="ORF">KTS37_03740</name>
</gene>
<dbReference type="RefSeq" id="WP_162411834.1">
    <property type="nucleotide sequence ID" value="NZ_JAHQXE010000001.1"/>
</dbReference>
<keyword evidence="2" id="KW-1133">Transmembrane helix</keyword>
<dbReference type="InterPro" id="IPR000601">
    <property type="entry name" value="PKD_dom"/>
</dbReference>
<feature type="compositionally biased region" description="Low complexity" evidence="1">
    <location>
        <begin position="498"/>
        <end position="515"/>
    </location>
</feature>
<dbReference type="EMBL" id="JAHQXE010000001">
    <property type="protein sequence ID" value="MBV0900893.1"/>
    <property type="molecule type" value="Genomic_DNA"/>
</dbReference>
<dbReference type="InterPro" id="IPR022409">
    <property type="entry name" value="PKD/Chitinase_dom"/>
</dbReference>
<feature type="transmembrane region" description="Helical" evidence="2">
    <location>
        <begin position="637"/>
        <end position="663"/>
    </location>
</feature>
<name>A0AA41KHS6_9EURY</name>
<sequence>MYSLGPRPRTAPPSGGRARWLPVLVALLALPVLAGMVAGPAAAADEDPPEWGNATRGNATTIDVYLYDSGTLDTGTIDAGDFSLTAGRVANVSVASVNASGANRTGARVSLLLERKVDVDNVTVSLSDTASITDEAGNELPDEDVTVTGMDSVVPKYKSFEVRRVSNSTAEIVVEMHEPISALTISVGGAELDTLNVSGFSERVGTTATYTRRYTFPVEGQYSLLLMSAVDRNGNENRFGRQRTFRYDGTAPTVTVEGPTNATVGESVNFSAANSTDDNGIDSVRWYLGSGTILTGERIAVAFATPGTHEVEARVSDPMGNTASVTRVVTVTGGGGGNVTVTRPNATAATARINATGRPQRVEAADGPLVDDENVTLERLVGSFPANESVRVAVRAGPAPASFGASTDSRGVGRFDVDHDAIAEDVTFTFAVDRTAIDAAGGTPASVALFRRQGDWTELETTVASRGPSQVVYRARSPGLSTFVVGVANDTATDEAQPPESTPEAAADAPTADESSQPRETGEPEIAVTNASADPTTVAPGERVVLTVALRNRGTATGDHRVLVAVNGSIVTSRTVTVPPSETRTTAFVPDVSGNATGELTVDGRPVATVTGDSGGGLPIPSLPSLPNPLSLWPDGLVGTVLGALVGLVLTVYGVLKALAIYLGY</sequence>
<dbReference type="SMART" id="SM00089">
    <property type="entry name" value="PKD"/>
    <property type="match status" value="1"/>
</dbReference>
<proteinExistence type="predicted"/>
<feature type="domain" description="PKD" evidence="3">
    <location>
        <begin position="251"/>
        <end position="336"/>
    </location>
</feature>
<feature type="region of interest" description="Disordered" evidence="1">
    <location>
        <begin position="492"/>
        <end position="539"/>
    </location>
</feature>
<organism evidence="4 5">
    <name type="scientific">Haloarcula salina</name>
    <dbReference type="NCBI Taxonomy" id="1429914"/>
    <lineage>
        <taxon>Archaea</taxon>
        <taxon>Methanobacteriati</taxon>
        <taxon>Methanobacteriota</taxon>
        <taxon>Stenosarchaea group</taxon>
        <taxon>Halobacteria</taxon>
        <taxon>Halobacteriales</taxon>
        <taxon>Haloarculaceae</taxon>
        <taxon>Haloarcula</taxon>
    </lineage>
</organism>
<evidence type="ECO:0000313" key="4">
    <source>
        <dbReference type="EMBL" id="MBV0900893.1"/>
    </source>
</evidence>
<evidence type="ECO:0000259" key="3">
    <source>
        <dbReference type="PROSITE" id="PS50093"/>
    </source>
</evidence>
<evidence type="ECO:0000256" key="1">
    <source>
        <dbReference type="SAM" id="MobiDB-lite"/>
    </source>
</evidence>
<accession>A0AA41KHS6</accession>
<keyword evidence="2" id="KW-0812">Transmembrane</keyword>
<dbReference type="InterPro" id="IPR013783">
    <property type="entry name" value="Ig-like_fold"/>
</dbReference>
<protein>
    <submittedName>
        <fullName evidence="4">PKD domain-containing protein</fullName>
    </submittedName>
</protein>
<dbReference type="Proteomes" id="UP001166304">
    <property type="component" value="Unassembled WGS sequence"/>
</dbReference>
<evidence type="ECO:0000256" key="2">
    <source>
        <dbReference type="SAM" id="Phobius"/>
    </source>
</evidence>
<dbReference type="InterPro" id="IPR035986">
    <property type="entry name" value="PKD_dom_sf"/>
</dbReference>
<keyword evidence="5" id="KW-1185">Reference proteome</keyword>
<keyword evidence="2" id="KW-0472">Membrane</keyword>
<dbReference type="Pfam" id="PF18911">
    <property type="entry name" value="PKD_4"/>
    <property type="match status" value="1"/>
</dbReference>